<reference evidence="8 9" key="1">
    <citation type="submission" date="2018-12" db="EMBL/GenBank/DDBJ databases">
        <authorList>
            <person name="Li F."/>
        </authorList>
    </citation>
    <scope>NUCLEOTIDE SEQUENCE [LARGE SCALE GENOMIC DNA]</scope>
    <source>
        <strain evidence="8 9">11W25H-1</strain>
    </source>
</reference>
<accession>A0A3S4BJH8</accession>
<dbReference type="OrthoDB" id="4959782at2"/>
<dbReference type="EMBL" id="RZNB01000002">
    <property type="protein sequence ID" value="RWZ51521.1"/>
    <property type="molecule type" value="Genomic_DNA"/>
</dbReference>
<evidence type="ECO:0000259" key="7">
    <source>
        <dbReference type="Pfam" id="PF02776"/>
    </source>
</evidence>
<comment type="caution">
    <text evidence="8">The sequence shown here is derived from an EMBL/GenBank/DDBJ whole genome shotgun (WGS) entry which is preliminary data.</text>
</comment>
<feature type="domain" description="Thiamine pyrophosphate enzyme TPP-binding" evidence="6">
    <location>
        <begin position="409"/>
        <end position="564"/>
    </location>
</feature>
<dbReference type="Gene3D" id="3.40.50.1220">
    <property type="entry name" value="TPP-binding domain"/>
    <property type="match status" value="1"/>
</dbReference>
<proteinExistence type="inferred from homology"/>
<evidence type="ECO:0000259" key="6">
    <source>
        <dbReference type="Pfam" id="PF02775"/>
    </source>
</evidence>
<dbReference type="Gene3D" id="3.40.50.970">
    <property type="match status" value="2"/>
</dbReference>
<dbReference type="InterPro" id="IPR000399">
    <property type="entry name" value="TPP-bd_CS"/>
</dbReference>
<name>A0A3S4BJH8_9MICO</name>
<dbReference type="InterPro" id="IPR012001">
    <property type="entry name" value="Thiamin_PyroP_enz_TPP-bd_dom"/>
</dbReference>
<dbReference type="SUPFAM" id="SSF52467">
    <property type="entry name" value="DHS-like NAD/FAD-binding domain"/>
    <property type="match status" value="1"/>
</dbReference>
<dbReference type="NCBIfam" id="NF006129">
    <property type="entry name" value="PRK08273.1"/>
    <property type="match status" value="1"/>
</dbReference>
<dbReference type="InterPro" id="IPR047211">
    <property type="entry name" value="POXB-like"/>
</dbReference>
<dbReference type="CDD" id="cd07039">
    <property type="entry name" value="TPP_PYR_POX"/>
    <property type="match status" value="1"/>
</dbReference>
<dbReference type="InterPro" id="IPR011766">
    <property type="entry name" value="TPP_enzyme_TPP-bd"/>
</dbReference>
<feature type="domain" description="Thiamine pyrophosphate enzyme central" evidence="5">
    <location>
        <begin position="220"/>
        <end position="350"/>
    </location>
</feature>
<dbReference type="GO" id="GO:0000287">
    <property type="term" value="F:magnesium ion binding"/>
    <property type="evidence" value="ECO:0007669"/>
    <property type="project" value="InterPro"/>
</dbReference>
<dbReference type="SUPFAM" id="SSF52518">
    <property type="entry name" value="Thiamin diphosphate-binding fold (THDP-binding)"/>
    <property type="match status" value="2"/>
</dbReference>
<evidence type="ECO:0000313" key="9">
    <source>
        <dbReference type="Proteomes" id="UP000288547"/>
    </source>
</evidence>
<evidence type="ECO:0000313" key="8">
    <source>
        <dbReference type="EMBL" id="RWZ51521.1"/>
    </source>
</evidence>
<feature type="domain" description="Thiamine pyrophosphate enzyme N-terminal TPP-binding" evidence="7">
    <location>
        <begin position="27"/>
        <end position="140"/>
    </location>
</feature>
<evidence type="ECO:0000256" key="4">
    <source>
        <dbReference type="SAM" id="MobiDB-lite"/>
    </source>
</evidence>
<sequence>MTSDATSTGEPEEDPRPRASRDSSGATVSDALVERLGAWGIDRVFGYSGDGINGVLAAIRRAGTIEFVQARHEENAAFMATGHAKYGGGVGVMLSTQGPGAIHLLNGLYDAKLDHVPVVAIIGQQHSSVLGSGYMQEVDLQVLFSDVAAQFLSLVSSPDQVPMVIDRAFRSALATRSPAVVIVPHDVQSSPAPQLPHEHGVIVTSPRFTPSRPRPEASELDAAAAILDAGERIAFLVGRGASGARDDVTALAERLGAGVTTSLLGKPFVDEHHELVAGTMGHLGTVASGHVLTECDTLVIVGSHDPWTEFYPAPGQARAIQIDTDARVIGDRYPVEVGLVGDAAETLQALIDRVGERIRPWTTTVREHVENGRRVSAERAAVPADPVNPEAVVRALDERLPADALVAIDVGSPVYWYARQLHLPRGVDAHLSGTLASMGCGVPYGLAAKLLTPERPIVVLAGDGGMQMTGLTELATIASRWPTWSDPRFVIAVFDNHDLAEVSWEQREMEGEPRFRASQALPSVPFADVANLLGLGGECVSTPEALDGAWERAFAADRPYVLDIRTDPAVPLIPPLSQAGEKLEGMRRSLEAERAAGGEHAERALRLLETYAGIELGT</sequence>
<dbReference type="Pfam" id="PF00205">
    <property type="entry name" value="TPP_enzyme_M"/>
    <property type="match status" value="1"/>
</dbReference>
<dbReference type="GO" id="GO:0030976">
    <property type="term" value="F:thiamine pyrophosphate binding"/>
    <property type="evidence" value="ECO:0007669"/>
    <property type="project" value="InterPro"/>
</dbReference>
<dbReference type="PROSITE" id="PS00187">
    <property type="entry name" value="TPP_ENZYMES"/>
    <property type="match status" value="1"/>
</dbReference>
<dbReference type="Pfam" id="PF02776">
    <property type="entry name" value="TPP_enzyme_N"/>
    <property type="match status" value="1"/>
</dbReference>
<dbReference type="GO" id="GO:0003824">
    <property type="term" value="F:catalytic activity"/>
    <property type="evidence" value="ECO:0007669"/>
    <property type="project" value="InterPro"/>
</dbReference>
<keyword evidence="2 3" id="KW-0786">Thiamine pyrophosphate</keyword>
<evidence type="ECO:0000256" key="2">
    <source>
        <dbReference type="ARBA" id="ARBA00023052"/>
    </source>
</evidence>
<dbReference type="InterPro" id="IPR029061">
    <property type="entry name" value="THDP-binding"/>
</dbReference>
<keyword evidence="9" id="KW-1185">Reference proteome</keyword>
<feature type="region of interest" description="Disordered" evidence="4">
    <location>
        <begin position="1"/>
        <end position="27"/>
    </location>
</feature>
<dbReference type="PANTHER" id="PTHR42981:SF2">
    <property type="entry name" value="PYRUVATE DEHYDROGENASE [UBIQUINONE]"/>
    <property type="match status" value="1"/>
</dbReference>
<dbReference type="InterPro" id="IPR012000">
    <property type="entry name" value="Thiamin_PyroP_enz_cen_dom"/>
</dbReference>
<dbReference type="Pfam" id="PF02775">
    <property type="entry name" value="TPP_enzyme_C"/>
    <property type="match status" value="1"/>
</dbReference>
<dbReference type="InterPro" id="IPR029035">
    <property type="entry name" value="DHS-like_NAD/FAD-binding_dom"/>
</dbReference>
<dbReference type="AlphaFoldDB" id="A0A3S4BJH8"/>
<comment type="similarity">
    <text evidence="1 3">Belongs to the TPP enzyme family.</text>
</comment>
<dbReference type="PANTHER" id="PTHR42981">
    <property type="entry name" value="PYRUVATE DEHYDROGENASE [UBIQUINONE]"/>
    <property type="match status" value="1"/>
</dbReference>
<dbReference type="InterPro" id="IPR047210">
    <property type="entry name" value="TPP_PYR_POXB-like"/>
</dbReference>
<evidence type="ECO:0000259" key="5">
    <source>
        <dbReference type="Pfam" id="PF00205"/>
    </source>
</evidence>
<gene>
    <name evidence="8" type="ORF">ELQ90_05260</name>
</gene>
<protein>
    <submittedName>
        <fullName evidence="8">Thiamine pyrophosphate-requiring protein</fullName>
    </submittedName>
</protein>
<evidence type="ECO:0000256" key="1">
    <source>
        <dbReference type="ARBA" id="ARBA00007812"/>
    </source>
</evidence>
<organism evidence="8 9">
    <name type="scientific">Labedella phragmitis</name>
    <dbReference type="NCBI Taxonomy" id="2498849"/>
    <lineage>
        <taxon>Bacteria</taxon>
        <taxon>Bacillati</taxon>
        <taxon>Actinomycetota</taxon>
        <taxon>Actinomycetes</taxon>
        <taxon>Micrococcales</taxon>
        <taxon>Microbacteriaceae</taxon>
        <taxon>Labedella</taxon>
    </lineage>
</organism>
<dbReference type="Proteomes" id="UP000288547">
    <property type="component" value="Unassembled WGS sequence"/>
</dbReference>
<evidence type="ECO:0000256" key="3">
    <source>
        <dbReference type="RuleBase" id="RU362132"/>
    </source>
</evidence>